<feature type="transmembrane region" description="Helical" evidence="2">
    <location>
        <begin position="171"/>
        <end position="190"/>
    </location>
</feature>
<evidence type="ECO:0000313" key="5">
    <source>
        <dbReference type="Proteomes" id="UP001295423"/>
    </source>
</evidence>
<dbReference type="PROSITE" id="PS50076">
    <property type="entry name" value="DNAJ_2"/>
    <property type="match status" value="1"/>
</dbReference>
<keyword evidence="5" id="KW-1185">Reference proteome</keyword>
<dbReference type="Proteomes" id="UP001295423">
    <property type="component" value="Unassembled WGS sequence"/>
</dbReference>
<dbReference type="InterPro" id="IPR001623">
    <property type="entry name" value="DnaJ_domain"/>
</dbReference>
<name>A0AAD2FYP0_9STRA</name>
<dbReference type="Gene3D" id="1.10.287.110">
    <property type="entry name" value="DnaJ domain"/>
    <property type="match status" value="1"/>
</dbReference>
<dbReference type="EMBL" id="CAKOGP040001937">
    <property type="protein sequence ID" value="CAJ1957330.1"/>
    <property type="molecule type" value="Genomic_DNA"/>
</dbReference>
<keyword evidence="2" id="KW-1133">Transmembrane helix</keyword>
<organism evidence="4 5">
    <name type="scientific">Cylindrotheca closterium</name>
    <dbReference type="NCBI Taxonomy" id="2856"/>
    <lineage>
        <taxon>Eukaryota</taxon>
        <taxon>Sar</taxon>
        <taxon>Stramenopiles</taxon>
        <taxon>Ochrophyta</taxon>
        <taxon>Bacillariophyta</taxon>
        <taxon>Bacillariophyceae</taxon>
        <taxon>Bacillariophycidae</taxon>
        <taxon>Bacillariales</taxon>
        <taxon>Bacillariaceae</taxon>
        <taxon>Cylindrotheca</taxon>
    </lineage>
</organism>
<dbReference type="InterPro" id="IPR036869">
    <property type="entry name" value="J_dom_sf"/>
</dbReference>
<dbReference type="SUPFAM" id="SSF46565">
    <property type="entry name" value="Chaperone J-domain"/>
    <property type="match status" value="1"/>
</dbReference>
<evidence type="ECO:0000256" key="1">
    <source>
        <dbReference type="SAM" id="MobiDB-lite"/>
    </source>
</evidence>
<reference evidence="4" key="1">
    <citation type="submission" date="2023-08" db="EMBL/GenBank/DDBJ databases">
        <authorList>
            <person name="Audoor S."/>
            <person name="Bilcke G."/>
        </authorList>
    </citation>
    <scope>NUCLEOTIDE SEQUENCE</scope>
</reference>
<dbReference type="SMART" id="SM00271">
    <property type="entry name" value="DnaJ"/>
    <property type="match status" value="1"/>
</dbReference>
<sequence length="308" mass="34267">MASSNGDGSKPSEAMMQLLAPDGYYAYLKIDKSASTEIDEDLIKKNYRKLSLKHHPDKPGGDADTFRLLNRAQRVLKTPRLKQQYDILGLDLDDDDEQHDDNAATDGGDQPTTSQGIVHDMASMVLTTILQLGVRTVMMAIASLLVVRYRWLLYPALAFLGFLAFRNHSVALQGGIELISPFLIGTGLLIMYQSSAETGSGILYWLGESLVIAMFTYNSVSTTPQLPSPLVIGGTAVFSLVAALWFRGKFWNYAVVVTFEIFLAIFVAMAFPVMEMVLEAILNEKLKKVGEKVRLQHKHMEKYYSSRT</sequence>
<dbReference type="PANTHER" id="PTHR43908">
    <property type="entry name" value="AT29763P-RELATED"/>
    <property type="match status" value="1"/>
</dbReference>
<keyword evidence="2" id="KW-0472">Membrane</keyword>
<feature type="transmembrane region" description="Helical" evidence="2">
    <location>
        <begin position="202"/>
        <end position="220"/>
    </location>
</feature>
<evidence type="ECO:0000256" key="2">
    <source>
        <dbReference type="SAM" id="Phobius"/>
    </source>
</evidence>
<feature type="region of interest" description="Disordered" evidence="1">
    <location>
        <begin position="96"/>
        <end position="115"/>
    </location>
</feature>
<gene>
    <name evidence="4" type="ORF">CYCCA115_LOCUS16664</name>
</gene>
<dbReference type="CDD" id="cd06257">
    <property type="entry name" value="DnaJ"/>
    <property type="match status" value="1"/>
</dbReference>
<evidence type="ECO:0000259" key="3">
    <source>
        <dbReference type="PROSITE" id="PS50076"/>
    </source>
</evidence>
<feature type="transmembrane region" description="Helical" evidence="2">
    <location>
        <begin position="226"/>
        <end position="246"/>
    </location>
</feature>
<dbReference type="Pfam" id="PF00226">
    <property type="entry name" value="DnaJ"/>
    <property type="match status" value="1"/>
</dbReference>
<proteinExistence type="predicted"/>
<feature type="domain" description="J" evidence="3">
    <location>
        <begin position="23"/>
        <end position="89"/>
    </location>
</feature>
<dbReference type="AlphaFoldDB" id="A0AAD2FYP0"/>
<comment type="caution">
    <text evidence="4">The sequence shown here is derived from an EMBL/GenBank/DDBJ whole genome shotgun (WGS) entry which is preliminary data.</text>
</comment>
<keyword evidence="2" id="KW-0812">Transmembrane</keyword>
<evidence type="ECO:0000313" key="4">
    <source>
        <dbReference type="EMBL" id="CAJ1957330.1"/>
    </source>
</evidence>
<accession>A0AAD2FYP0</accession>
<feature type="transmembrane region" description="Helical" evidence="2">
    <location>
        <begin position="132"/>
        <end position="151"/>
    </location>
</feature>
<dbReference type="InterPro" id="IPR051100">
    <property type="entry name" value="DnaJ_subfamily_B/C"/>
</dbReference>
<feature type="transmembrane region" description="Helical" evidence="2">
    <location>
        <begin position="253"/>
        <end position="274"/>
    </location>
</feature>
<protein>
    <recommendedName>
        <fullName evidence="3">J domain-containing protein</fullName>
    </recommendedName>
</protein>